<keyword evidence="5" id="KW-1185">Reference proteome</keyword>
<comment type="caution">
    <text evidence="4">The sequence shown here is derived from an EMBL/GenBank/DDBJ whole genome shotgun (WGS) entry which is preliminary data.</text>
</comment>
<evidence type="ECO:0000256" key="2">
    <source>
        <dbReference type="ARBA" id="ARBA00022840"/>
    </source>
</evidence>
<dbReference type="SUPFAM" id="SSF52540">
    <property type="entry name" value="P-loop containing nucleoside triphosphate hydrolases"/>
    <property type="match status" value="1"/>
</dbReference>
<evidence type="ECO:0000313" key="5">
    <source>
        <dbReference type="Proteomes" id="UP001583177"/>
    </source>
</evidence>
<evidence type="ECO:0000313" key="4">
    <source>
        <dbReference type="EMBL" id="KAL1845441.1"/>
    </source>
</evidence>
<dbReference type="InterPro" id="IPR038718">
    <property type="entry name" value="SNF2-like_sf"/>
</dbReference>
<dbReference type="InterPro" id="IPR000330">
    <property type="entry name" value="SNF2_N"/>
</dbReference>
<reference evidence="4 5" key="1">
    <citation type="journal article" date="2024" name="IMA Fungus">
        <title>IMA Genome - F19 : A genome assembly and annotation guide to empower mycologists, including annotated draft genome sequences of Ceratocystis pirilliformis, Diaporthe australafricana, Fusarium ophioides, Paecilomyces lecythidis, and Sporothrix stenoceras.</title>
        <authorList>
            <person name="Aylward J."/>
            <person name="Wilson A.M."/>
            <person name="Visagie C.M."/>
            <person name="Spraker J."/>
            <person name="Barnes I."/>
            <person name="Buitendag C."/>
            <person name="Ceriani C."/>
            <person name="Del Mar Angel L."/>
            <person name="du Plessis D."/>
            <person name="Fuchs T."/>
            <person name="Gasser K."/>
            <person name="Kramer D."/>
            <person name="Li W."/>
            <person name="Munsamy K."/>
            <person name="Piso A."/>
            <person name="Price J.L."/>
            <person name="Sonnekus B."/>
            <person name="Thomas C."/>
            <person name="van der Nest A."/>
            <person name="van Dijk A."/>
            <person name="van Heerden A."/>
            <person name="van Vuuren N."/>
            <person name="Yilmaz N."/>
            <person name="Duong T.A."/>
            <person name="van der Merwe N.A."/>
            <person name="Wingfield M.J."/>
            <person name="Wingfield B.D."/>
        </authorList>
    </citation>
    <scope>NUCLEOTIDE SEQUENCE [LARGE SCALE GENOMIC DNA]</scope>
    <source>
        <strain evidence="4 5">CMW 18300</strain>
    </source>
</reference>
<dbReference type="InterPro" id="IPR027417">
    <property type="entry name" value="P-loop_NTPase"/>
</dbReference>
<accession>A0ABR3VUR7</accession>
<dbReference type="Pfam" id="PF00176">
    <property type="entry name" value="SNF2-rel_dom"/>
    <property type="match status" value="1"/>
</dbReference>
<feature type="domain" description="SNF2 N-terminal" evidence="3">
    <location>
        <begin position="6"/>
        <end position="124"/>
    </location>
</feature>
<keyword evidence="1" id="KW-0547">Nucleotide-binding</keyword>
<evidence type="ECO:0000259" key="3">
    <source>
        <dbReference type="Pfam" id="PF00176"/>
    </source>
</evidence>
<evidence type="ECO:0000256" key="1">
    <source>
        <dbReference type="ARBA" id="ARBA00022741"/>
    </source>
</evidence>
<organism evidence="4 5">
    <name type="scientific">Diaporthe australafricana</name>
    <dbReference type="NCBI Taxonomy" id="127596"/>
    <lineage>
        <taxon>Eukaryota</taxon>
        <taxon>Fungi</taxon>
        <taxon>Dikarya</taxon>
        <taxon>Ascomycota</taxon>
        <taxon>Pezizomycotina</taxon>
        <taxon>Sordariomycetes</taxon>
        <taxon>Sordariomycetidae</taxon>
        <taxon>Diaporthales</taxon>
        <taxon>Diaporthaceae</taxon>
        <taxon>Diaporthe</taxon>
    </lineage>
</organism>
<sequence>MVYQTFAGILADNMGPGKTFETLSAMWFIMEHCGASDHRPLVIVSPITPVLRNWEDEIHRFFPGFTPMVLANICQDVLLPGTRFVNANESSKAWPKSLSYVWKPHRAKAGRVVILTTLDTYSRRTVKTALAFLRLDADDYTQQDAVIVCGHLTDALNRRLKVENLTQAIRRAGTGLPKAACNLLFNASSAQYFPNGAVQAKLPSVKDYRYR</sequence>
<gene>
    <name evidence="4" type="ORF">Daus18300_014537</name>
</gene>
<keyword evidence="2" id="KW-0067">ATP-binding</keyword>
<name>A0ABR3VUR7_9PEZI</name>
<protein>
    <recommendedName>
        <fullName evidence="3">SNF2 N-terminal domain-containing protein</fullName>
    </recommendedName>
</protein>
<proteinExistence type="predicted"/>
<dbReference type="EMBL" id="JAWRVE010000313">
    <property type="protein sequence ID" value="KAL1845441.1"/>
    <property type="molecule type" value="Genomic_DNA"/>
</dbReference>
<dbReference type="Proteomes" id="UP001583177">
    <property type="component" value="Unassembled WGS sequence"/>
</dbReference>
<dbReference type="Gene3D" id="3.40.50.10810">
    <property type="entry name" value="Tandem AAA-ATPase domain"/>
    <property type="match status" value="1"/>
</dbReference>